<name>A0A8H2VR77_9HELO</name>
<evidence type="ECO:0000259" key="1">
    <source>
        <dbReference type="Pfam" id="PF26607"/>
    </source>
</evidence>
<proteinExistence type="predicted"/>
<dbReference type="OrthoDB" id="406838at2759"/>
<keyword evidence="3" id="KW-1185">Reference proteome</keyword>
<dbReference type="EMBL" id="CAJHIA010000010">
    <property type="protein sequence ID" value="CAD6443322.1"/>
    <property type="molecule type" value="Genomic_DNA"/>
</dbReference>
<sequence>MAVSAIQGVTMSTVRADLESINTDQALWLQNWEANKWCDVDENGVAGGAYIYDPVVVSLPGNKIHCFALGLNSNVFHKWYSPSSGWSAWTSMDKGGISAPIAVKHGVDNVSVFVVGFDNLAWVGLNTSDTAFTWKAVGDRVKTLRGGSLSACAYDGRLELIGIENSTGLVVQTYTSPANVWANSWTTWAGSGFCVSNPVIVSCKALCLDIFVFGETHTLKRLSYRGGETWGSWQDCLGTYLYDPTAVSVSPGRIDVFGIGADGKLYQNYVTITGMEVGTLTQKYIGELSISSPKTLVTSPGVFAVTTESVKGVYQQKFYESSNGVWAPQNA</sequence>
<dbReference type="InterPro" id="IPR058502">
    <property type="entry name" value="PLL-like_beta-prop"/>
</dbReference>
<evidence type="ECO:0000313" key="2">
    <source>
        <dbReference type="EMBL" id="CAD6443322.1"/>
    </source>
</evidence>
<organism evidence="2 3">
    <name type="scientific">Sclerotinia trifoliorum</name>
    <dbReference type="NCBI Taxonomy" id="28548"/>
    <lineage>
        <taxon>Eukaryota</taxon>
        <taxon>Fungi</taxon>
        <taxon>Dikarya</taxon>
        <taxon>Ascomycota</taxon>
        <taxon>Pezizomycotina</taxon>
        <taxon>Leotiomycetes</taxon>
        <taxon>Helotiales</taxon>
        <taxon>Sclerotiniaceae</taxon>
        <taxon>Sclerotinia</taxon>
    </lineage>
</organism>
<accession>A0A8H2VR77</accession>
<gene>
    <name evidence="2" type="ORF">SCLTRI_LOCUS3114</name>
</gene>
<reference evidence="2" key="1">
    <citation type="submission" date="2020-10" db="EMBL/GenBank/DDBJ databases">
        <authorList>
            <person name="Kusch S."/>
        </authorList>
    </citation>
    <scope>NUCLEOTIDE SEQUENCE</scope>
    <source>
        <strain evidence="2">SwB9</strain>
    </source>
</reference>
<dbReference type="SUPFAM" id="SSF89372">
    <property type="entry name" value="Fucose-specific lectin"/>
    <property type="match status" value="1"/>
</dbReference>
<dbReference type="Gene3D" id="2.120.10.70">
    <property type="entry name" value="Fucose-specific lectin"/>
    <property type="match status" value="1"/>
</dbReference>
<dbReference type="Proteomes" id="UP000624404">
    <property type="component" value="Unassembled WGS sequence"/>
</dbReference>
<feature type="domain" description="PLL-like beta propeller" evidence="1">
    <location>
        <begin position="20"/>
        <end position="305"/>
    </location>
</feature>
<dbReference type="AlphaFoldDB" id="A0A8H2VR77"/>
<evidence type="ECO:0000313" key="3">
    <source>
        <dbReference type="Proteomes" id="UP000624404"/>
    </source>
</evidence>
<protein>
    <submittedName>
        <fullName evidence="2">8da3e1f7-754a-45f5-89ff-639e9e20ce8d</fullName>
    </submittedName>
</protein>
<comment type="caution">
    <text evidence="2">The sequence shown here is derived from an EMBL/GenBank/DDBJ whole genome shotgun (WGS) entry which is preliminary data.</text>
</comment>
<dbReference type="Pfam" id="PF26607">
    <property type="entry name" value="DUF8189"/>
    <property type="match status" value="1"/>
</dbReference>